<feature type="domain" description="Thioester reductase (TE)" evidence="4">
    <location>
        <begin position="495"/>
        <end position="723"/>
    </location>
</feature>
<dbReference type="PANTHER" id="PTHR43439">
    <property type="entry name" value="PHENYLACETATE-COENZYME A LIGASE"/>
    <property type="match status" value="1"/>
</dbReference>
<dbReference type="Gene3D" id="1.10.1200.10">
    <property type="entry name" value="ACP-like"/>
    <property type="match status" value="1"/>
</dbReference>
<dbReference type="InterPro" id="IPR036291">
    <property type="entry name" value="NAD(P)-bd_dom_sf"/>
</dbReference>
<dbReference type="Gene3D" id="3.40.50.12780">
    <property type="entry name" value="N-terminal domain of ligase-like"/>
    <property type="match status" value="1"/>
</dbReference>
<sequence>MTIHSSGSTSVPKLMPMSHATFMLLGISAWGEDTDVGSMTLNFAAPPLTQIFWATYTGAKLAVFPPCNPPVHVRMETVLENVVATKSNFIIVMPSLLEAVAQNPEDIQKLVPLDAVVYGGAALRQSAGDTLVKAGVQLICGWGMSEMGFGSAMLSKPLAMDWQWVCMASFSNFHFRDLGDGTHELIVISHDGHYVDRPNCEFEGHRALATNDVVIRHPTNPRMFKIVGRLDDQLVHSTGEKTNAIPLEAILRSDPLVAYAMIFGRSRPQCGALIMPHPDHAFDPSDIERLTEFREAIWPTVIQMNKFAPSHSRIVKEMIIVASPSKPFAINAVKDTPVRPLVTAAYAEEIEAAYDDFERSARDDFVPPKSWELEEALQFVRLVVRSTLPDIQGDEDDFFNFGCDSLKAARIHNNITNVLRATCNLQQSLPADIPYKYPTISSLAEFVSAVGLNKWAASDSKVEEVAALLAKYTASFPEHRGSSAQRSGNGLVFLVTATTGGLGTNLLAQLLGTPYVDKVYALNRPGQSGTSLLNRHKAAFMDRGVDPSLLDSDKFVLLEGDTTREDLGINSTVYDEMTRTLTHIIHNGTHTWPVNFNYAVKTFEPAIRGVKNLVDLALKSALPSPPHFMFISSISVSRKQGALAPEEQILNPVSVVGQGYPESKWISERLLDMVSKRTSLKTLSVRVGQLAGGSSGCWNVSDWVPVIVRSAAKLGCLPDCDTNIFWMRLDEAAASLIEMRDASGLLHLIHPRPIAWRTVFNVFSKKLDVPVVPYSEWLGRLIAFGEADPEGGRVVPALRLLEFYKGLGEGGFNSMSQMENISISKAREASITLDRMAALSEADAEKWLAYWQRSGVLA</sequence>
<evidence type="ECO:0000259" key="4">
    <source>
        <dbReference type="Pfam" id="PF07993"/>
    </source>
</evidence>
<name>A0A165MME4_EXIGL</name>
<dbReference type="InterPro" id="IPR036736">
    <property type="entry name" value="ACP-like_sf"/>
</dbReference>
<dbReference type="InterPro" id="IPR000873">
    <property type="entry name" value="AMP-dep_synth/lig_dom"/>
</dbReference>
<dbReference type="InterPro" id="IPR013120">
    <property type="entry name" value="FAR_NAD-bd"/>
</dbReference>
<keyword evidence="1" id="KW-0596">Phosphopantetheine</keyword>
<proteinExistence type="predicted"/>
<evidence type="ECO:0000256" key="1">
    <source>
        <dbReference type="ARBA" id="ARBA00022450"/>
    </source>
</evidence>
<gene>
    <name evidence="5" type="ORF">EXIGLDRAFT_746105</name>
</gene>
<dbReference type="Proteomes" id="UP000077266">
    <property type="component" value="Unassembled WGS sequence"/>
</dbReference>
<evidence type="ECO:0000259" key="3">
    <source>
        <dbReference type="Pfam" id="PF00501"/>
    </source>
</evidence>
<dbReference type="AlphaFoldDB" id="A0A165MME4"/>
<dbReference type="Pfam" id="PF07993">
    <property type="entry name" value="NAD_binding_4"/>
    <property type="match status" value="1"/>
</dbReference>
<evidence type="ECO:0000256" key="2">
    <source>
        <dbReference type="ARBA" id="ARBA00022553"/>
    </source>
</evidence>
<dbReference type="EMBL" id="KV425909">
    <property type="protein sequence ID" value="KZV99483.1"/>
    <property type="molecule type" value="Genomic_DNA"/>
</dbReference>
<accession>A0A165MME4</accession>
<dbReference type="InterPro" id="IPR042099">
    <property type="entry name" value="ANL_N_sf"/>
</dbReference>
<dbReference type="SUPFAM" id="SSF51735">
    <property type="entry name" value="NAD(P)-binding Rossmann-fold domains"/>
    <property type="match status" value="1"/>
</dbReference>
<dbReference type="Pfam" id="PF00501">
    <property type="entry name" value="AMP-binding"/>
    <property type="match status" value="1"/>
</dbReference>
<dbReference type="Gene3D" id="3.40.50.720">
    <property type="entry name" value="NAD(P)-binding Rossmann-like Domain"/>
    <property type="match status" value="1"/>
</dbReference>
<dbReference type="PANTHER" id="PTHR43439:SF2">
    <property type="entry name" value="ENZYME, PUTATIVE (JCVI)-RELATED"/>
    <property type="match status" value="1"/>
</dbReference>
<dbReference type="InParanoid" id="A0A165MME4"/>
<keyword evidence="2" id="KW-0597">Phosphoprotein</keyword>
<organism evidence="5 6">
    <name type="scientific">Exidia glandulosa HHB12029</name>
    <dbReference type="NCBI Taxonomy" id="1314781"/>
    <lineage>
        <taxon>Eukaryota</taxon>
        <taxon>Fungi</taxon>
        <taxon>Dikarya</taxon>
        <taxon>Basidiomycota</taxon>
        <taxon>Agaricomycotina</taxon>
        <taxon>Agaricomycetes</taxon>
        <taxon>Auriculariales</taxon>
        <taxon>Exidiaceae</taxon>
        <taxon>Exidia</taxon>
    </lineage>
</organism>
<evidence type="ECO:0000313" key="5">
    <source>
        <dbReference type="EMBL" id="KZV99483.1"/>
    </source>
</evidence>
<dbReference type="OrthoDB" id="429813at2759"/>
<protein>
    <submittedName>
        <fullName evidence="5">Acetyl-CoA synthetase-like protein</fullName>
    </submittedName>
</protein>
<evidence type="ECO:0000313" key="6">
    <source>
        <dbReference type="Proteomes" id="UP000077266"/>
    </source>
</evidence>
<reference evidence="5 6" key="1">
    <citation type="journal article" date="2016" name="Mol. Biol. Evol.">
        <title>Comparative Genomics of Early-Diverging Mushroom-Forming Fungi Provides Insights into the Origins of Lignocellulose Decay Capabilities.</title>
        <authorList>
            <person name="Nagy L.G."/>
            <person name="Riley R."/>
            <person name="Tritt A."/>
            <person name="Adam C."/>
            <person name="Daum C."/>
            <person name="Floudas D."/>
            <person name="Sun H."/>
            <person name="Yadav J.S."/>
            <person name="Pangilinan J."/>
            <person name="Larsson K.H."/>
            <person name="Matsuura K."/>
            <person name="Barry K."/>
            <person name="Labutti K."/>
            <person name="Kuo R."/>
            <person name="Ohm R.A."/>
            <person name="Bhattacharya S.S."/>
            <person name="Shirouzu T."/>
            <person name="Yoshinaga Y."/>
            <person name="Martin F.M."/>
            <person name="Grigoriev I.V."/>
            <person name="Hibbett D.S."/>
        </authorList>
    </citation>
    <scope>NUCLEOTIDE SEQUENCE [LARGE SCALE GENOMIC DNA]</scope>
    <source>
        <strain evidence="5 6">HHB12029</strain>
    </source>
</reference>
<feature type="domain" description="AMP-dependent synthetase/ligase" evidence="3">
    <location>
        <begin position="3"/>
        <end position="157"/>
    </location>
</feature>
<dbReference type="Pfam" id="PF23562">
    <property type="entry name" value="AMP-binding_C_3"/>
    <property type="match status" value="1"/>
</dbReference>
<dbReference type="SUPFAM" id="SSF47336">
    <property type="entry name" value="ACP-like"/>
    <property type="match status" value="1"/>
</dbReference>
<dbReference type="STRING" id="1314781.A0A165MME4"/>
<keyword evidence="6" id="KW-1185">Reference proteome</keyword>
<dbReference type="SUPFAM" id="SSF56801">
    <property type="entry name" value="Acetyl-CoA synthetase-like"/>
    <property type="match status" value="1"/>
</dbReference>
<dbReference type="InterPro" id="IPR051414">
    <property type="entry name" value="Adenylate-forming_Reductase"/>
</dbReference>